<evidence type="ECO:0000259" key="1">
    <source>
        <dbReference type="PROSITE" id="PS50181"/>
    </source>
</evidence>
<sequence>MADKYHRRSLIALPDDIILQVFHHLEAPDVLSLSLVSCRFHRLSNLLVVWRHVFLHLLHRTRYIDLLAIDQKPLQSVRTDELKRSVLLAALAENNWLQKRPKARAASQIIELRSAIGPDVSLDKNAYITKFTSKHLLIPLEGGKMVGWNLKDNTSAGSFDMGPDCMVLDLALEKPTRTLLGAVARVAPVRFDDSFGMHVRIGILRIGVPEDNLPQDLIFERTKEVTLLLPFTSEVHLLDVSRRMFCVAFGSHESNVMAILVMFDWDTEEAGIINTGIPYDHGRSLIGIHLSPEGDSIVLVSENGGSEIRRWYRLGDLTPSSETWNALAYEPGPVTHPAREEVFKWEAEPSVLLKTEGTNAFMFWTIDQIPEPPYPEIPTRVSTIVLYLTAPAGPEGPNPSEKTWRVAQYYSDKNGPCSPSRSKLTLRNPALDPVEDHMPIVCVSFNHVGWVEEVNEDGAVVRRMKLVTFPDPGTTHDGDLADTASTLDIPSDILKSAYHVLLDATQGLILVATVEQTLHVYRY</sequence>
<reference evidence="2" key="1">
    <citation type="submission" date="2016-06" db="EMBL/GenBank/DDBJ databases">
        <title>Draft Genome sequence of the fungus Inonotus baumii.</title>
        <authorList>
            <person name="Zhu H."/>
            <person name="Lin W."/>
        </authorList>
    </citation>
    <scope>NUCLEOTIDE SEQUENCE</scope>
    <source>
        <strain evidence="2">821</strain>
    </source>
</reference>
<proteinExistence type="predicted"/>
<gene>
    <name evidence="2" type="ORF">A7U60_g1378</name>
</gene>
<dbReference type="OrthoDB" id="3252690at2759"/>
<protein>
    <recommendedName>
        <fullName evidence="1">F-box domain-containing protein</fullName>
    </recommendedName>
</protein>
<name>A0A9Q5I483_SANBA</name>
<dbReference type="SUPFAM" id="SSF81383">
    <property type="entry name" value="F-box domain"/>
    <property type="match status" value="1"/>
</dbReference>
<organism evidence="2 3">
    <name type="scientific">Sanghuangporus baumii</name>
    <name type="common">Phellinus baumii</name>
    <dbReference type="NCBI Taxonomy" id="108892"/>
    <lineage>
        <taxon>Eukaryota</taxon>
        <taxon>Fungi</taxon>
        <taxon>Dikarya</taxon>
        <taxon>Basidiomycota</taxon>
        <taxon>Agaricomycotina</taxon>
        <taxon>Agaricomycetes</taxon>
        <taxon>Hymenochaetales</taxon>
        <taxon>Hymenochaetaceae</taxon>
        <taxon>Sanghuangporus</taxon>
    </lineage>
</organism>
<dbReference type="CDD" id="cd09917">
    <property type="entry name" value="F-box_SF"/>
    <property type="match status" value="1"/>
</dbReference>
<dbReference type="Gene3D" id="1.20.1280.50">
    <property type="match status" value="1"/>
</dbReference>
<dbReference type="InterPro" id="IPR001810">
    <property type="entry name" value="F-box_dom"/>
</dbReference>
<evidence type="ECO:0000313" key="2">
    <source>
        <dbReference type="EMBL" id="OCB91374.1"/>
    </source>
</evidence>
<dbReference type="EMBL" id="LNZH02000091">
    <property type="protein sequence ID" value="OCB91374.1"/>
    <property type="molecule type" value="Genomic_DNA"/>
</dbReference>
<dbReference type="InterPro" id="IPR036047">
    <property type="entry name" value="F-box-like_dom_sf"/>
</dbReference>
<dbReference type="AlphaFoldDB" id="A0A9Q5I483"/>
<dbReference type="PROSITE" id="PS50181">
    <property type="entry name" value="FBOX"/>
    <property type="match status" value="1"/>
</dbReference>
<dbReference type="SMART" id="SM00256">
    <property type="entry name" value="FBOX"/>
    <property type="match status" value="1"/>
</dbReference>
<accession>A0A9Q5I483</accession>
<evidence type="ECO:0000313" key="3">
    <source>
        <dbReference type="Proteomes" id="UP000757232"/>
    </source>
</evidence>
<comment type="caution">
    <text evidence="2">The sequence shown here is derived from an EMBL/GenBank/DDBJ whole genome shotgun (WGS) entry which is preliminary data.</text>
</comment>
<keyword evidence="3" id="KW-1185">Reference proteome</keyword>
<dbReference type="Pfam" id="PF12937">
    <property type="entry name" value="F-box-like"/>
    <property type="match status" value="1"/>
</dbReference>
<feature type="domain" description="F-box" evidence="1">
    <location>
        <begin position="7"/>
        <end position="53"/>
    </location>
</feature>
<dbReference type="Proteomes" id="UP000757232">
    <property type="component" value="Unassembled WGS sequence"/>
</dbReference>